<name>A0A7R9JMZ3_TIMGE</name>
<keyword evidence="2" id="KW-0378">Hydrolase</keyword>
<feature type="signal peptide" evidence="5">
    <location>
        <begin position="1"/>
        <end position="19"/>
    </location>
</feature>
<dbReference type="Gene3D" id="3.20.20.80">
    <property type="entry name" value="Glycosidases"/>
    <property type="match status" value="1"/>
</dbReference>
<sequence>MARITSAVFLVTVVHGVLASKYSFPEDFLFGAGTSAYQVEGAWNESGKGESIWDRLAHQHPEWMPSGNGDVAADSYHRHKEDVQALVNISAQVYRFSISWPRIMPTGDITSPNQAGIDYYNNVINEMLDNDIQPMVTMYHWDLPQYLQDLGGWANPILVDYFEDYARVLYTEFGDRVRQYKSFDCFSIIGFITPQQNKDGD</sequence>
<dbReference type="GO" id="GO:0005975">
    <property type="term" value="P:carbohydrate metabolic process"/>
    <property type="evidence" value="ECO:0007669"/>
    <property type="project" value="InterPro"/>
</dbReference>
<dbReference type="SUPFAM" id="SSF51445">
    <property type="entry name" value="(Trans)glycosidases"/>
    <property type="match status" value="1"/>
</dbReference>
<dbReference type="InterPro" id="IPR017853">
    <property type="entry name" value="GH"/>
</dbReference>
<dbReference type="InterPro" id="IPR001360">
    <property type="entry name" value="Glyco_hydro_1"/>
</dbReference>
<dbReference type="InterPro" id="IPR033132">
    <property type="entry name" value="GH_1_N_CS"/>
</dbReference>
<feature type="chain" id="PRO_5030874073" description="Beta-glucosidase" evidence="5">
    <location>
        <begin position="20"/>
        <end position="201"/>
    </location>
</feature>
<gene>
    <name evidence="6" type="ORF">TGEB3V08_LOCUS252</name>
</gene>
<reference evidence="6" key="1">
    <citation type="submission" date="2020-11" db="EMBL/GenBank/DDBJ databases">
        <authorList>
            <person name="Tran Van P."/>
        </authorList>
    </citation>
    <scope>NUCLEOTIDE SEQUENCE</scope>
</reference>
<keyword evidence="5" id="KW-0732">Signal</keyword>
<evidence type="ECO:0008006" key="7">
    <source>
        <dbReference type="Google" id="ProtNLM"/>
    </source>
</evidence>
<dbReference type="PROSITE" id="PS00653">
    <property type="entry name" value="GLYCOSYL_HYDROL_F1_2"/>
    <property type="match status" value="1"/>
</dbReference>
<evidence type="ECO:0000256" key="5">
    <source>
        <dbReference type="SAM" id="SignalP"/>
    </source>
</evidence>
<organism evidence="6">
    <name type="scientific">Timema genevievae</name>
    <name type="common">Walking stick</name>
    <dbReference type="NCBI Taxonomy" id="629358"/>
    <lineage>
        <taxon>Eukaryota</taxon>
        <taxon>Metazoa</taxon>
        <taxon>Ecdysozoa</taxon>
        <taxon>Arthropoda</taxon>
        <taxon>Hexapoda</taxon>
        <taxon>Insecta</taxon>
        <taxon>Pterygota</taxon>
        <taxon>Neoptera</taxon>
        <taxon>Polyneoptera</taxon>
        <taxon>Phasmatodea</taxon>
        <taxon>Timematodea</taxon>
        <taxon>Timematoidea</taxon>
        <taxon>Timematidae</taxon>
        <taxon>Timema</taxon>
    </lineage>
</organism>
<dbReference type="PANTHER" id="PTHR10353:SF36">
    <property type="entry name" value="LP05116P"/>
    <property type="match status" value="1"/>
</dbReference>
<proteinExistence type="inferred from homology"/>
<protein>
    <recommendedName>
        <fullName evidence="7">Beta-glucosidase</fullName>
    </recommendedName>
</protein>
<keyword evidence="3" id="KW-0326">Glycosidase</keyword>
<evidence type="ECO:0000313" key="6">
    <source>
        <dbReference type="EMBL" id="CAD7585773.1"/>
    </source>
</evidence>
<evidence type="ECO:0000256" key="2">
    <source>
        <dbReference type="ARBA" id="ARBA00022801"/>
    </source>
</evidence>
<dbReference type="GO" id="GO:0008422">
    <property type="term" value="F:beta-glucosidase activity"/>
    <property type="evidence" value="ECO:0007669"/>
    <property type="project" value="TreeGrafter"/>
</dbReference>
<dbReference type="EMBL" id="OE839139">
    <property type="protein sequence ID" value="CAD7585773.1"/>
    <property type="molecule type" value="Genomic_DNA"/>
</dbReference>
<evidence type="ECO:0000256" key="1">
    <source>
        <dbReference type="ARBA" id="ARBA00010838"/>
    </source>
</evidence>
<comment type="similarity">
    <text evidence="1 4">Belongs to the glycosyl hydrolase 1 family.</text>
</comment>
<dbReference type="AlphaFoldDB" id="A0A7R9JMZ3"/>
<dbReference type="PANTHER" id="PTHR10353">
    <property type="entry name" value="GLYCOSYL HYDROLASE"/>
    <property type="match status" value="1"/>
</dbReference>
<accession>A0A7R9JMZ3</accession>
<evidence type="ECO:0000256" key="4">
    <source>
        <dbReference type="RuleBase" id="RU003690"/>
    </source>
</evidence>
<dbReference type="Pfam" id="PF00232">
    <property type="entry name" value="Glyco_hydro_1"/>
    <property type="match status" value="1"/>
</dbReference>
<evidence type="ECO:0000256" key="3">
    <source>
        <dbReference type="ARBA" id="ARBA00023295"/>
    </source>
</evidence>